<dbReference type="EMBL" id="CP021112">
    <property type="protein sequence ID" value="ARQ01711.1"/>
    <property type="molecule type" value="Genomic_DNA"/>
</dbReference>
<dbReference type="KEGG" id="psin:CAK95_23360"/>
<organism evidence="1 2">
    <name type="scientific">Pseudorhodoplanes sinuspersici</name>
    <dbReference type="NCBI Taxonomy" id="1235591"/>
    <lineage>
        <taxon>Bacteria</taxon>
        <taxon>Pseudomonadati</taxon>
        <taxon>Pseudomonadota</taxon>
        <taxon>Alphaproteobacteria</taxon>
        <taxon>Hyphomicrobiales</taxon>
        <taxon>Pseudorhodoplanes</taxon>
    </lineage>
</organism>
<keyword evidence="2" id="KW-1185">Reference proteome</keyword>
<proteinExistence type="predicted"/>
<dbReference type="AlphaFoldDB" id="A0A1W6ZX43"/>
<accession>A0A1W6ZX43</accession>
<gene>
    <name evidence="1" type="ORF">CAK95_23360</name>
</gene>
<dbReference type="RefSeq" id="WP_086090103.1">
    <property type="nucleotide sequence ID" value="NZ_CP021112.1"/>
</dbReference>
<name>A0A1W6ZX43_9HYPH</name>
<evidence type="ECO:0000313" key="1">
    <source>
        <dbReference type="EMBL" id="ARQ01711.1"/>
    </source>
</evidence>
<protein>
    <submittedName>
        <fullName evidence="1">Uncharacterized protein</fullName>
    </submittedName>
</protein>
<evidence type="ECO:0000313" key="2">
    <source>
        <dbReference type="Proteomes" id="UP000194137"/>
    </source>
</evidence>
<dbReference type="Proteomes" id="UP000194137">
    <property type="component" value="Chromosome"/>
</dbReference>
<sequence length="95" mass="10428">MTSIRVVGIRSRKVREWQNGDKLLCHFDCEIGLVGIDECLLIRKAKGDLVVSAPKIDTFGDGRRLVHFLDGDIPKQLAVAAYSKFLAMGGQEVAA</sequence>
<reference evidence="1 2" key="1">
    <citation type="submission" date="2017-05" db="EMBL/GenBank/DDBJ databases">
        <title>Full genome sequence of Pseudorhodoplanes sinuspersici.</title>
        <authorList>
            <person name="Dastgheib S.M.M."/>
            <person name="Shavandi M."/>
            <person name="Tirandaz H."/>
        </authorList>
    </citation>
    <scope>NUCLEOTIDE SEQUENCE [LARGE SCALE GENOMIC DNA]</scope>
    <source>
        <strain evidence="1 2">RIPI110</strain>
    </source>
</reference>